<evidence type="ECO:0000313" key="23">
    <source>
        <dbReference type="Proteomes" id="UP000317763"/>
    </source>
</evidence>
<dbReference type="HAMAP" id="MF_01965">
    <property type="entry name" value="NADHX_dehydratase"/>
    <property type="match status" value="1"/>
</dbReference>
<feature type="binding site" evidence="17">
    <location>
        <position position="472"/>
    </location>
    <ligand>
        <name>(6S)-NADPHX</name>
        <dbReference type="ChEBI" id="CHEBI:64076"/>
    </ligand>
</feature>
<keyword evidence="8 17" id="KW-0521">NADP</keyword>
<dbReference type="GO" id="GO:0046496">
    <property type="term" value="P:nicotinamide nucleotide metabolic process"/>
    <property type="evidence" value="ECO:0007669"/>
    <property type="project" value="UniProtKB-UniRule"/>
</dbReference>
<evidence type="ECO:0000256" key="1">
    <source>
        <dbReference type="ARBA" id="ARBA00000013"/>
    </source>
</evidence>
<evidence type="ECO:0000256" key="14">
    <source>
        <dbReference type="ARBA" id="ARBA00025153"/>
    </source>
</evidence>
<dbReference type="CDD" id="cd01171">
    <property type="entry name" value="YXKO-related"/>
    <property type="match status" value="1"/>
</dbReference>
<dbReference type="GO" id="GO:0110051">
    <property type="term" value="P:metabolite repair"/>
    <property type="evidence" value="ECO:0007669"/>
    <property type="project" value="TreeGrafter"/>
</dbReference>
<comment type="cofactor">
    <cofactor evidence="17">
        <name>Mg(2+)</name>
        <dbReference type="ChEBI" id="CHEBI:18420"/>
    </cofactor>
</comment>
<evidence type="ECO:0000256" key="9">
    <source>
        <dbReference type="ARBA" id="ARBA00022958"/>
    </source>
</evidence>
<organism evidence="22 23">
    <name type="scientific">Tepidimonas taiwanensis</name>
    <dbReference type="NCBI Taxonomy" id="307486"/>
    <lineage>
        <taxon>Bacteria</taxon>
        <taxon>Pseudomonadati</taxon>
        <taxon>Pseudomonadota</taxon>
        <taxon>Betaproteobacteria</taxon>
        <taxon>Burkholderiales</taxon>
        <taxon>Tepidimonas</taxon>
    </lineage>
</organism>
<comment type="function">
    <text evidence="14 18">Bifunctional enzyme that catalyzes the epimerization of the S- and R-forms of NAD(P)HX and the dehydration of the S-form of NAD(P)HX at the expense of ADP, which is converted to AMP. This allows the repair of both epimers of NAD(P)HX, a damaged form of NAD(P)H that is a result of enzymatic or heat-dependent hydration.</text>
</comment>
<comment type="similarity">
    <text evidence="3 18">In the N-terminal section; belongs to the NnrE/AIBP family.</text>
</comment>
<reference evidence="22 23" key="1">
    <citation type="submission" date="2019-07" db="EMBL/GenBank/DDBJ databases">
        <title>Tepidimonas taiwanensis I1-1 draft genome.</title>
        <authorList>
            <person name="Da Costa M.S."/>
            <person name="Froufe H.J.C."/>
            <person name="Egas C."/>
            <person name="Albuquerque L."/>
        </authorList>
    </citation>
    <scope>NUCLEOTIDE SEQUENCE [LARGE SCALE GENOMIC DNA]</scope>
    <source>
        <strain evidence="22 23">I1-1</strain>
    </source>
</reference>
<evidence type="ECO:0000256" key="16">
    <source>
        <dbReference type="ARBA" id="ARBA00049209"/>
    </source>
</evidence>
<keyword evidence="9 18" id="KW-0630">Potassium</keyword>
<dbReference type="OrthoDB" id="9806925at2"/>
<dbReference type="EMBL" id="VJOM01000010">
    <property type="protein sequence ID" value="TSE32427.1"/>
    <property type="molecule type" value="Genomic_DNA"/>
</dbReference>
<keyword evidence="23" id="KW-1185">Reference proteome</keyword>
<dbReference type="Proteomes" id="UP000317763">
    <property type="component" value="Unassembled WGS sequence"/>
</dbReference>
<dbReference type="GO" id="GO:0052856">
    <property type="term" value="F:NAD(P)HX epimerase activity"/>
    <property type="evidence" value="ECO:0007669"/>
    <property type="project" value="UniProtKB-EC"/>
</dbReference>
<dbReference type="NCBIfam" id="TIGR00197">
    <property type="entry name" value="yjeF_nterm"/>
    <property type="match status" value="1"/>
</dbReference>
<keyword evidence="10 17" id="KW-0520">NAD</keyword>
<dbReference type="PANTHER" id="PTHR12592:SF0">
    <property type="entry name" value="ATP-DEPENDENT (S)-NAD(P)H-HYDRATE DEHYDRATASE"/>
    <property type="match status" value="1"/>
</dbReference>
<feature type="domain" description="YjeF N-terminal" evidence="21">
    <location>
        <begin position="30"/>
        <end position="237"/>
    </location>
</feature>
<evidence type="ECO:0000259" key="21">
    <source>
        <dbReference type="PROSITE" id="PS51385"/>
    </source>
</evidence>
<comment type="catalytic activity">
    <reaction evidence="15 17 18">
        <text>(6S)-NADHX + ADP = AMP + phosphate + NADH + H(+)</text>
        <dbReference type="Rhea" id="RHEA:32223"/>
        <dbReference type="ChEBI" id="CHEBI:15378"/>
        <dbReference type="ChEBI" id="CHEBI:43474"/>
        <dbReference type="ChEBI" id="CHEBI:57945"/>
        <dbReference type="ChEBI" id="CHEBI:64074"/>
        <dbReference type="ChEBI" id="CHEBI:456215"/>
        <dbReference type="ChEBI" id="CHEBI:456216"/>
        <dbReference type="EC" id="4.2.1.136"/>
    </reaction>
</comment>
<dbReference type="SUPFAM" id="SSF64153">
    <property type="entry name" value="YjeF N-terminal domain-like"/>
    <property type="match status" value="1"/>
</dbReference>
<feature type="domain" description="YjeF C-terminal" evidence="20">
    <location>
        <begin position="244"/>
        <end position="524"/>
    </location>
</feature>
<dbReference type="SUPFAM" id="SSF53613">
    <property type="entry name" value="Ribokinase-like"/>
    <property type="match status" value="1"/>
</dbReference>
<comment type="similarity">
    <text evidence="4 18">In the C-terminal section; belongs to the NnrD/CARKD family.</text>
</comment>
<dbReference type="InterPro" id="IPR036652">
    <property type="entry name" value="YjeF_N_dom_sf"/>
</dbReference>
<keyword evidence="5 18" id="KW-0479">Metal-binding</keyword>
<keyword evidence="6 17" id="KW-0547">Nucleotide-binding</keyword>
<feature type="binding site" evidence="17">
    <location>
        <position position="347"/>
    </location>
    <ligand>
        <name>(6S)-NADPHX</name>
        <dbReference type="ChEBI" id="CHEBI:64076"/>
    </ligand>
</feature>
<dbReference type="InterPro" id="IPR017953">
    <property type="entry name" value="Carbohydrate_kinase_pred_CS"/>
</dbReference>
<comment type="function">
    <text evidence="17">Catalyzes the dehydration of the S-form of NAD(P)HX at the expense of ADP, which is converted to AMP. Together with NAD(P)HX epimerase, which catalyzes the epimerization of the S- and R-forms, the enzyme allows the repair of both epimers of NAD(P)HX, a damaged form of NAD(P)H that is a result of enzymatic or heat-dependent hydration.</text>
</comment>
<dbReference type="PIRSF" id="PIRSF017184">
    <property type="entry name" value="Nnr"/>
    <property type="match status" value="1"/>
</dbReference>
<proteinExistence type="inferred from homology"/>
<evidence type="ECO:0000256" key="10">
    <source>
        <dbReference type="ARBA" id="ARBA00023027"/>
    </source>
</evidence>
<dbReference type="EC" id="4.2.1.136" evidence="17"/>
<accession>A0A554X9D6</accession>
<evidence type="ECO:0000256" key="11">
    <source>
        <dbReference type="ARBA" id="ARBA00023235"/>
    </source>
</evidence>
<evidence type="ECO:0000256" key="13">
    <source>
        <dbReference type="ARBA" id="ARBA00023268"/>
    </source>
</evidence>
<dbReference type="Pfam" id="PF01256">
    <property type="entry name" value="Carb_kinase"/>
    <property type="match status" value="1"/>
</dbReference>
<keyword evidence="7 17" id="KW-0067">ATP-binding</keyword>
<evidence type="ECO:0000256" key="6">
    <source>
        <dbReference type="ARBA" id="ARBA00022741"/>
    </source>
</evidence>
<comment type="catalytic activity">
    <reaction evidence="16 17 18">
        <text>(6S)-NADPHX + ADP = AMP + phosphate + NADPH + H(+)</text>
        <dbReference type="Rhea" id="RHEA:32235"/>
        <dbReference type="ChEBI" id="CHEBI:15378"/>
        <dbReference type="ChEBI" id="CHEBI:43474"/>
        <dbReference type="ChEBI" id="CHEBI:57783"/>
        <dbReference type="ChEBI" id="CHEBI:64076"/>
        <dbReference type="ChEBI" id="CHEBI:456215"/>
        <dbReference type="ChEBI" id="CHEBI:456216"/>
        <dbReference type="EC" id="4.2.1.136"/>
    </reaction>
</comment>
<dbReference type="InterPro" id="IPR000631">
    <property type="entry name" value="CARKD"/>
</dbReference>
<dbReference type="PROSITE" id="PS51385">
    <property type="entry name" value="YJEF_N"/>
    <property type="match status" value="1"/>
</dbReference>
<protein>
    <recommendedName>
        <fullName evidence="17">ADP-dependent (S)-NAD(P)H-hydrate dehydratase</fullName>
        <ecNumber evidence="17">4.2.1.136</ecNumber>
    </recommendedName>
    <alternativeName>
        <fullName evidence="17">ADP-dependent NAD(P)HX dehydratase</fullName>
    </alternativeName>
</protein>
<evidence type="ECO:0000256" key="7">
    <source>
        <dbReference type="ARBA" id="ARBA00022840"/>
    </source>
</evidence>
<dbReference type="AlphaFoldDB" id="A0A554X9D6"/>
<evidence type="ECO:0000256" key="3">
    <source>
        <dbReference type="ARBA" id="ARBA00006001"/>
    </source>
</evidence>
<sequence>MLQILPLPGDGPPREAARPGRRPLYGVAVSRAIEQRAAATLPPHTLMQRAGMAVARLARAWQPHARRVGVIAGAGNNGGDGWYAAALLHRHLADVPGAAVCVWAPGGVQRLPADARWAYEAAVAAGVRTVDTPPDDAELLVDAVFGLGLARPVEGVWRDTLRWLHAQATPTLCVDLPSGLDADTGRWWVDAPVAPRGDRLTLSLLTLKPGLFTGMGRAAAGEAIWFDDLGVPADDAPTAWLQTTAAWPDGAALRRAHASHKGSRGDVLVIGGQSPGAGAGVGMGGAALLAGRAALRAGAGRVYVGLLAEARDLPPCDPVQPALMLRTAAAALGSELPQRAVVVAGCGGGDAIHAHLTDLLARCPRLVLDADALNALGPIAAPSASCPDVWRERHTRGWWTVLTPHPLEAARLLGTDVAQVQADRPGAARTLAKRLNATVVLKGSGSVTAAPGVTPIINGGGDGALATAGTGDVLAGLIGARLAALDATSPADTAAAVADAVAAHGDLVRHWTSPWPPTATDLIA</sequence>
<dbReference type="Gene3D" id="3.40.1190.20">
    <property type="match status" value="1"/>
</dbReference>
<dbReference type="Pfam" id="PF03853">
    <property type="entry name" value="YjeF_N"/>
    <property type="match status" value="1"/>
</dbReference>
<dbReference type="GO" id="GO:0005524">
    <property type="term" value="F:ATP binding"/>
    <property type="evidence" value="ECO:0007669"/>
    <property type="project" value="UniProtKB-UniRule"/>
</dbReference>
<dbReference type="STRING" id="307486.GCA_000807215_02021"/>
<comment type="catalytic activity">
    <reaction evidence="2 18">
        <text>(6R)-NADPHX = (6S)-NADPHX</text>
        <dbReference type="Rhea" id="RHEA:32227"/>
        <dbReference type="ChEBI" id="CHEBI:64076"/>
        <dbReference type="ChEBI" id="CHEBI:64077"/>
        <dbReference type="EC" id="5.1.99.6"/>
    </reaction>
</comment>
<evidence type="ECO:0000256" key="18">
    <source>
        <dbReference type="PIRNR" id="PIRNR017184"/>
    </source>
</evidence>
<dbReference type="InterPro" id="IPR030677">
    <property type="entry name" value="Nnr"/>
</dbReference>
<keyword evidence="12 17" id="KW-0456">Lyase</keyword>
<comment type="caution">
    <text evidence="22">The sequence shown here is derived from an EMBL/GenBank/DDBJ whole genome shotgun (WGS) entry which is preliminary data.</text>
</comment>
<dbReference type="Gene3D" id="3.40.50.10260">
    <property type="entry name" value="YjeF N-terminal domain"/>
    <property type="match status" value="1"/>
</dbReference>
<keyword evidence="11 18" id="KW-0413">Isomerase</keyword>
<comment type="cofactor">
    <cofactor evidence="18">
        <name>K(+)</name>
        <dbReference type="ChEBI" id="CHEBI:29103"/>
    </cofactor>
    <text evidence="18">Binds 1 potassium ion per subunit.</text>
</comment>
<dbReference type="PROSITE" id="PS01050">
    <property type="entry name" value="YJEF_C_2"/>
    <property type="match status" value="1"/>
</dbReference>
<comment type="subunit">
    <text evidence="17">Homotetramer.</text>
</comment>
<evidence type="ECO:0000256" key="17">
    <source>
        <dbReference type="HAMAP-Rule" id="MF_01965"/>
    </source>
</evidence>
<comment type="similarity">
    <text evidence="17">Belongs to the NnrD/CARKD family.</text>
</comment>
<dbReference type="InterPro" id="IPR004443">
    <property type="entry name" value="YjeF_N_dom"/>
</dbReference>
<feature type="binding site" evidence="17">
    <location>
        <position position="471"/>
    </location>
    <ligand>
        <name>AMP</name>
        <dbReference type="ChEBI" id="CHEBI:456215"/>
    </ligand>
</feature>
<dbReference type="RefSeq" id="WP_052231795.1">
    <property type="nucleotide sequence ID" value="NZ_CP083911.1"/>
</dbReference>
<keyword evidence="13" id="KW-0511">Multifunctional enzyme</keyword>
<dbReference type="GO" id="GO:0052855">
    <property type="term" value="F:ADP-dependent NAD(P)H-hydrate dehydratase activity"/>
    <property type="evidence" value="ECO:0007669"/>
    <property type="project" value="UniProtKB-UniRule"/>
</dbReference>
<evidence type="ECO:0000256" key="5">
    <source>
        <dbReference type="ARBA" id="ARBA00022723"/>
    </source>
</evidence>
<evidence type="ECO:0000256" key="15">
    <source>
        <dbReference type="ARBA" id="ARBA00048238"/>
    </source>
</evidence>
<comment type="catalytic activity">
    <reaction evidence="1 18">
        <text>(6R)-NADHX = (6S)-NADHX</text>
        <dbReference type="Rhea" id="RHEA:32215"/>
        <dbReference type="ChEBI" id="CHEBI:64074"/>
        <dbReference type="ChEBI" id="CHEBI:64075"/>
        <dbReference type="EC" id="5.1.99.6"/>
    </reaction>
</comment>
<feature type="binding site" evidence="17">
    <location>
        <position position="286"/>
    </location>
    <ligand>
        <name>(6S)-NADPHX</name>
        <dbReference type="ChEBI" id="CHEBI:64076"/>
    </ligand>
</feature>
<feature type="binding site" evidence="17">
    <location>
        <begin position="442"/>
        <end position="446"/>
    </location>
    <ligand>
        <name>AMP</name>
        <dbReference type="ChEBI" id="CHEBI:456215"/>
    </ligand>
</feature>
<evidence type="ECO:0000313" key="22">
    <source>
        <dbReference type="EMBL" id="TSE32427.1"/>
    </source>
</evidence>
<dbReference type="PANTHER" id="PTHR12592">
    <property type="entry name" value="ATP-DEPENDENT (S)-NAD(P)H-HYDRATE DEHYDRATASE FAMILY MEMBER"/>
    <property type="match status" value="1"/>
</dbReference>
<gene>
    <name evidence="22" type="primary">nnr</name>
    <name evidence="17" type="synonym">nnrD</name>
    <name evidence="22" type="ORF">Ttaiw_01201</name>
</gene>
<dbReference type="NCBIfam" id="TIGR00196">
    <property type="entry name" value="yjeF_cterm"/>
    <property type="match status" value="1"/>
</dbReference>
<feature type="region of interest" description="Disordered" evidence="19">
    <location>
        <begin position="1"/>
        <end position="21"/>
    </location>
</feature>
<dbReference type="InterPro" id="IPR029056">
    <property type="entry name" value="Ribokinase-like"/>
</dbReference>
<evidence type="ECO:0000256" key="12">
    <source>
        <dbReference type="ARBA" id="ARBA00023239"/>
    </source>
</evidence>
<dbReference type="PROSITE" id="PS51383">
    <property type="entry name" value="YJEF_C_3"/>
    <property type="match status" value="1"/>
</dbReference>
<evidence type="ECO:0000259" key="20">
    <source>
        <dbReference type="PROSITE" id="PS51383"/>
    </source>
</evidence>
<evidence type="ECO:0000256" key="19">
    <source>
        <dbReference type="SAM" id="MobiDB-lite"/>
    </source>
</evidence>
<feature type="binding site" evidence="17">
    <location>
        <position position="405"/>
    </location>
    <ligand>
        <name>(6S)-NADPHX</name>
        <dbReference type="ChEBI" id="CHEBI:64076"/>
    </ligand>
</feature>
<dbReference type="GO" id="GO:0046872">
    <property type="term" value="F:metal ion binding"/>
    <property type="evidence" value="ECO:0007669"/>
    <property type="project" value="UniProtKB-UniRule"/>
</dbReference>
<evidence type="ECO:0000256" key="8">
    <source>
        <dbReference type="ARBA" id="ARBA00022857"/>
    </source>
</evidence>
<evidence type="ECO:0000256" key="2">
    <source>
        <dbReference type="ARBA" id="ARBA00000909"/>
    </source>
</evidence>
<evidence type="ECO:0000256" key="4">
    <source>
        <dbReference type="ARBA" id="ARBA00009524"/>
    </source>
</evidence>
<name>A0A554X9D6_9BURK</name>